<name>A0A9P3PR92_LYOSH</name>
<dbReference type="Proteomes" id="UP001063166">
    <property type="component" value="Unassembled WGS sequence"/>
</dbReference>
<evidence type="ECO:0000313" key="2">
    <source>
        <dbReference type="Proteomes" id="UP001063166"/>
    </source>
</evidence>
<keyword evidence="2" id="KW-1185">Reference proteome</keyword>
<dbReference type="AlphaFoldDB" id="A0A9P3PR92"/>
<organism evidence="1 2">
    <name type="scientific">Lyophyllum shimeji</name>
    <name type="common">Hon-shimeji</name>
    <name type="synonym">Tricholoma shimeji</name>
    <dbReference type="NCBI Taxonomy" id="47721"/>
    <lineage>
        <taxon>Eukaryota</taxon>
        <taxon>Fungi</taxon>
        <taxon>Dikarya</taxon>
        <taxon>Basidiomycota</taxon>
        <taxon>Agaricomycotina</taxon>
        <taxon>Agaricomycetes</taxon>
        <taxon>Agaricomycetidae</taxon>
        <taxon>Agaricales</taxon>
        <taxon>Tricholomatineae</taxon>
        <taxon>Lyophyllaceae</taxon>
        <taxon>Lyophyllum</taxon>
    </lineage>
</organism>
<protein>
    <submittedName>
        <fullName evidence="1">Uncharacterized protein</fullName>
    </submittedName>
</protein>
<gene>
    <name evidence="1" type="ORF">LshimejAT787_0704420</name>
</gene>
<accession>A0A9P3PR92</accession>
<proteinExistence type="predicted"/>
<reference evidence="1" key="1">
    <citation type="submission" date="2022-07" db="EMBL/GenBank/DDBJ databases">
        <title>The genome of Lyophyllum shimeji provides insight into the initial evolution of ectomycorrhizal fungal genome.</title>
        <authorList>
            <person name="Kobayashi Y."/>
            <person name="Shibata T."/>
            <person name="Hirakawa H."/>
            <person name="Shigenobu S."/>
            <person name="Nishiyama T."/>
            <person name="Yamada A."/>
            <person name="Hasebe M."/>
            <person name="Kawaguchi M."/>
        </authorList>
    </citation>
    <scope>NUCLEOTIDE SEQUENCE</scope>
    <source>
        <strain evidence="1">AT787</strain>
    </source>
</reference>
<dbReference type="EMBL" id="BRPK01000007">
    <property type="protein sequence ID" value="GLB39932.1"/>
    <property type="molecule type" value="Genomic_DNA"/>
</dbReference>
<sequence>MMPLFFKLGAGRCAEVQKRAEENKHYCMYTLMLTSHKGPLITSRLAVCGGQWDSGGRRRRREGRINICSIVQGTVKPPTTLQQVRVLHCCFGWPQRPGCT</sequence>
<evidence type="ECO:0000313" key="1">
    <source>
        <dbReference type="EMBL" id="GLB39932.1"/>
    </source>
</evidence>
<comment type="caution">
    <text evidence="1">The sequence shown here is derived from an EMBL/GenBank/DDBJ whole genome shotgun (WGS) entry which is preliminary data.</text>
</comment>